<dbReference type="PANTHER" id="PTHR23517:SF15">
    <property type="entry name" value="PROTON-DEPENDENT OLIGOPEPTIDE FAMILY TRANSPORT PROTEIN"/>
    <property type="match status" value="1"/>
</dbReference>
<feature type="transmembrane region" description="Helical" evidence="9">
    <location>
        <begin position="102"/>
        <end position="122"/>
    </location>
</feature>
<evidence type="ECO:0000256" key="8">
    <source>
        <dbReference type="RuleBase" id="RU003755"/>
    </source>
</evidence>
<evidence type="ECO:0000256" key="7">
    <source>
        <dbReference type="ARBA" id="ARBA00023136"/>
    </source>
</evidence>
<keyword evidence="7 9" id="KW-0472">Membrane</keyword>
<dbReference type="GO" id="GO:0005886">
    <property type="term" value="C:plasma membrane"/>
    <property type="evidence" value="ECO:0007669"/>
    <property type="project" value="UniProtKB-SubCell"/>
</dbReference>
<proteinExistence type="inferred from homology"/>
<comment type="subcellular location">
    <subcellularLocation>
        <location evidence="1">Cell membrane</location>
        <topology evidence="1">Multi-pass membrane protein</topology>
    </subcellularLocation>
    <subcellularLocation>
        <location evidence="8">Membrane</location>
        <topology evidence="8">Multi-pass membrane protein</topology>
    </subcellularLocation>
</comment>
<evidence type="ECO:0000313" key="15">
    <source>
        <dbReference type="EMBL" id="RGR73915.1"/>
    </source>
</evidence>
<dbReference type="InterPro" id="IPR018456">
    <property type="entry name" value="PTR2_symporter_CS"/>
</dbReference>
<dbReference type="PROSITE" id="PS01023">
    <property type="entry name" value="PTR2_2"/>
    <property type="match status" value="1"/>
</dbReference>
<evidence type="ECO:0000313" key="19">
    <source>
        <dbReference type="Proteomes" id="UP000427825"/>
    </source>
</evidence>
<name>A0A174WXI4_9BACE</name>
<gene>
    <name evidence="10" type="primary">dtpA</name>
    <name evidence="15" type="ORF">DWY26_04015</name>
    <name evidence="10" type="ORF">ERS852558_03907</name>
    <name evidence="13" type="ORF">F2Y31_16225</name>
    <name evidence="11" type="ORF">F2Y36_12935</name>
    <name evidence="12" type="ORF">F2Y39_03085</name>
    <name evidence="14" type="ORF">Q4469_00040</name>
</gene>
<dbReference type="Proteomes" id="UP000427825">
    <property type="component" value="Unassembled WGS sequence"/>
</dbReference>
<dbReference type="KEGG" id="bcac:CGC64_11885"/>
<keyword evidence="5" id="KW-0571">Peptide transport</keyword>
<dbReference type="Proteomes" id="UP000284205">
    <property type="component" value="Unassembled WGS sequence"/>
</dbReference>
<feature type="transmembrane region" description="Helical" evidence="9">
    <location>
        <begin position="283"/>
        <end position="300"/>
    </location>
</feature>
<evidence type="ECO:0000313" key="16">
    <source>
        <dbReference type="Proteomes" id="UP000095725"/>
    </source>
</evidence>
<dbReference type="EMBL" id="CZBL01000020">
    <property type="protein sequence ID" value="CUQ50236.1"/>
    <property type="molecule type" value="Genomic_DNA"/>
</dbReference>
<dbReference type="Proteomes" id="UP001170023">
    <property type="component" value="Unassembled WGS sequence"/>
</dbReference>
<keyword evidence="4 8" id="KW-0812">Transmembrane</keyword>
<dbReference type="PANTHER" id="PTHR23517">
    <property type="entry name" value="RESISTANCE PROTEIN MDTM, PUTATIVE-RELATED-RELATED"/>
    <property type="match status" value="1"/>
</dbReference>
<feature type="transmembrane region" description="Helical" evidence="9">
    <location>
        <begin position="230"/>
        <end position="249"/>
    </location>
</feature>
<feature type="transmembrane region" description="Helical" evidence="9">
    <location>
        <begin position="355"/>
        <end position="372"/>
    </location>
</feature>
<keyword evidence="3" id="KW-1003">Cell membrane</keyword>
<feature type="transmembrane region" description="Helical" evidence="9">
    <location>
        <begin position="526"/>
        <end position="547"/>
    </location>
</feature>
<dbReference type="Proteomes" id="UP000095725">
    <property type="component" value="Unassembled WGS sequence"/>
</dbReference>
<evidence type="ECO:0000313" key="20">
    <source>
        <dbReference type="Proteomes" id="UP000475905"/>
    </source>
</evidence>
<evidence type="ECO:0000313" key="17">
    <source>
        <dbReference type="Proteomes" id="UP000284205"/>
    </source>
</evidence>
<keyword evidence="5" id="KW-0653">Protein transport</keyword>
<dbReference type="EMBL" id="VVYJ01000002">
    <property type="protein sequence ID" value="KAA5479624.1"/>
    <property type="molecule type" value="Genomic_DNA"/>
</dbReference>
<dbReference type="Proteomes" id="UP000368418">
    <property type="component" value="Unassembled WGS sequence"/>
</dbReference>
<dbReference type="Proteomes" id="UP000475905">
    <property type="component" value="Unassembled WGS sequence"/>
</dbReference>
<evidence type="ECO:0000256" key="1">
    <source>
        <dbReference type="ARBA" id="ARBA00004651"/>
    </source>
</evidence>
<reference evidence="10 16" key="1">
    <citation type="submission" date="2015-09" db="EMBL/GenBank/DDBJ databases">
        <authorList>
            <consortium name="Pathogen Informatics"/>
        </authorList>
    </citation>
    <scope>NUCLEOTIDE SEQUENCE [LARGE SCALE GENOMIC DNA]</scope>
    <source>
        <strain evidence="10 16">2789STDY5834946</strain>
    </source>
</reference>
<comment type="similarity">
    <text evidence="8">Belongs to the major facilitator superfamily. Proton-dependent oligopeptide transporter (POT/PTR) (TC 2.A.17) family.</text>
</comment>
<dbReference type="EMBL" id="VVYD01000017">
    <property type="protein sequence ID" value="KAA5496701.1"/>
    <property type="molecule type" value="Genomic_DNA"/>
</dbReference>
<feature type="transmembrane region" description="Helical" evidence="9">
    <location>
        <begin position="79"/>
        <end position="96"/>
    </location>
</feature>
<feature type="transmembrane region" description="Helical" evidence="9">
    <location>
        <begin position="392"/>
        <end position="409"/>
    </location>
</feature>
<evidence type="ECO:0000256" key="6">
    <source>
        <dbReference type="ARBA" id="ARBA00022989"/>
    </source>
</evidence>
<feature type="transmembrane region" description="Helical" evidence="9">
    <location>
        <begin position="499"/>
        <end position="520"/>
    </location>
</feature>
<dbReference type="EMBL" id="JAUONL010000001">
    <property type="protein sequence ID" value="MDO6356102.1"/>
    <property type="molecule type" value="Genomic_DNA"/>
</dbReference>
<keyword evidence="2 8" id="KW-0813">Transport</keyword>
<evidence type="ECO:0000256" key="4">
    <source>
        <dbReference type="ARBA" id="ARBA00022692"/>
    </source>
</evidence>
<evidence type="ECO:0000313" key="18">
    <source>
        <dbReference type="Proteomes" id="UP000368418"/>
    </source>
</evidence>
<reference evidence="15 17" key="2">
    <citation type="submission" date="2018-08" db="EMBL/GenBank/DDBJ databases">
        <title>A genome reference for cultivated species of the human gut microbiota.</title>
        <authorList>
            <person name="Zou Y."/>
            <person name="Xue W."/>
            <person name="Luo G."/>
        </authorList>
    </citation>
    <scope>NUCLEOTIDE SEQUENCE [LARGE SCALE GENOMIC DNA]</scope>
    <source>
        <strain evidence="15 17">AF24-29LB</strain>
    </source>
</reference>
<dbReference type="CDD" id="cd17346">
    <property type="entry name" value="MFS_DtpA_like"/>
    <property type="match status" value="1"/>
</dbReference>
<accession>A0A174WXI4</accession>
<feature type="transmembrane region" description="Helical" evidence="9">
    <location>
        <begin position="46"/>
        <end position="67"/>
    </location>
</feature>
<reference evidence="18 19" key="3">
    <citation type="journal article" date="2019" name="Nat. Med.">
        <title>A library of human gut bacterial isolates paired with longitudinal multiomics data enables mechanistic microbiome research.</title>
        <authorList>
            <person name="Poyet M."/>
            <person name="Groussin M."/>
            <person name="Gibbons S.M."/>
            <person name="Avila-Pacheco J."/>
            <person name="Jiang X."/>
            <person name="Kearney S.M."/>
            <person name="Perrotta A.R."/>
            <person name="Berdy B."/>
            <person name="Zhao S."/>
            <person name="Lieberman T.D."/>
            <person name="Swanson P.K."/>
            <person name="Smith M."/>
            <person name="Roesemann S."/>
            <person name="Alexander J.E."/>
            <person name="Rich S.A."/>
            <person name="Livny J."/>
            <person name="Vlamakis H."/>
            <person name="Clish C."/>
            <person name="Bullock K."/>
            <person name="Deik A."/>
            <person name="Scott J."/>
            <person name="Pierce K.A."/>
            <person name="Xavier R.J."/>
            <person name="Alm E.J."/>
        </authorList>
    </citation>
    <scope>NUCLEOTIDE SEQUENCE [LARGE SCALE GENOMIC DNA]</scope>
    <source>
        <strain evidence="13 18">BIOML-A19</strain>
        <strain evidence="12 19">BIOML-A25</strain>
        <strain evidence="11 20">BIOML-A31</strain>
    </source>
</reference>
<evidence type="ECO:0000313" key="14">
    <source>
        <dbReference type="EMBL" id="MDO6356102.1"/>
    </source>
</evidence>
<dbReference type="EMBL" id="VVYP01000015">
    <property type="protein sequence ID" value="KAA5462792.1"/>
    <property type="molecule type" value="Genomic_DNA"/>
</dbReference>
<protein>
    <submittedName>
        <fullName evidence="11 15">MFS transporter</fullName>
    </submittedName>
    <submittedName>
        <fullName evidence="10">Putative transport-related membrane protein</fullName>
    </submittedName>
</protein>
<evidence type="ECO:0000256" key="5">
    <source>
        <dbReference type="ARBA" id="ARBA00022856"/>
    </source>
</evidence>
<evidence type="ECO:0000256" key="3">
    <source>
        <dbReference type="ARBA" id="ARBA00022475"/>
    </source>
</evidence>
<reference evidence="14" key="4">
    <citation type="submission" date="2023-07" db="EMBL/GenBank/DDBJ databases">
        <title>Whole Genome Sequencing of Colonoscopy isolates.</title>
        <authorList>
            <person name="Surve S.V."/>
            <person name="Valls R.A."/>
            <person name="Barrak K.E."/>
            <person name="Gardner T.B."/>
            <person name="O'Toole G.A."/>
        </authorList>
    </citation>
    <scope>NUCLEOTIDE SEQUENCE</scope>
    <source>
        <strain evidence="14">GP0119</strain>
    </source>
</reference>
<dbReference type="GO" id="GO:0006857">
    <property type="term" value="P:oligopeptide transport"/>
    <property type="evidence" value="ECO:0007669"/>
    <property type="project" value="InterPro"/>
</dbReference>
<dbReference type="GeneID" id="75114147"/>
<evidence type="ECO:0000313" key="13">
    <source>
        <dbReference type="EMBL" id="KAA5496701.1"/>
    </source>
</evidence>
<dbReference type="RefSeq" id="WP_005676268.1">
    <property type="nucleotide sequence ID" value="NZ_CABMOQ010000006.1"/>
</dbReference>
<evidence type="ECO:0000313" key="12">
    <source>
        <dbReference type="EMBL" id="KAA5479624.1"/>
    </source>
</evidence>
<dbReference type="InterPro" id="IPR005279">
    <property type="entry name" value="Dipep/tripep_permease"/>
</dbReference>
<evidence type="ECO:0000256" key="2">
    <source>
        <dbReference type="ARBA" id="ARBA00022448"/>
    </source>
</evidence>
<feature type="transmembrane region" description="Helical" evidence="9">
    <location>
        <begin position="463"/>
        <end position="487"/>
    </location>
</feature>
<feature type="transmembrane region" description="Helical" evidence="9">
    <location>
        <begin position="421"/>
        <end position="443"/>
    </location>
</feature>
<keyword evidence="6 9" id="KW-1133">Transmembrane helix</keyword>
<dbReference type="SUPFAM" id="SSF103473">
    <property type="entry name" value="MFS general substrate transporter"/>
    <property type="match status" value="2"/>
</dbReference>
<dbReference type="EMBL" id="QRUO01000002">
    <property type="protein sequence ID" value="RGR73915.1"/>
    <property type="molecule type" value="Genomic_DNA"/>
</dbReference>
<evidence type="ECO:0000256" key="9">
    <source>
        <dbReference type="SAM" id="Phobius"/>
    </source>
</evidence>
<feature type="transmembrane region" description="Helical" evidence="9">
    <location>
        <begin position="21"/>
        <end position="40"/>
    </location>
</feature>
<feature type="transmembrane region" description="Helical" evidence="9">
    <location>
        <begin position="329"/>
        <end position="346"/>
    </location>
</feature>
<dbReference type="GO" id="GO:1904680">
    <property type="term" value="F:peptide transmembrane transporter activity"/>
    <property type="evidence" value="ECO:0007669"/>
    <property type="project" value="InterPro"/>
</dbReference>
<dbReference type="Gene3D" id="1.20.1250.20">
    <property type="entry name" value="MFS general substrate transporter like domains"/>
    <property type="match status" value="3"/>
</dbReference>
<dbReference type="AlphaFoldDB" id="A0A174WXI4"/>
<feature type="transmembrane region" description="Helical" evidence="9">
    <location>
        <begin position="142"/>
        <end position="161"/>
    </location>
</feature>
<dbReference type="Pfam" id="PF00854">
    <property type="entry name" value="PTR2"/>
    <property type="match status" value="2"/>
</dbReference>
<organism evidence="10 16">
    <name type="scientific">Bacteroides caccae</name>
    <dbReference type="NCBI Taxonomy" id="47678"/>
    <lineage>
        <taxon>Bacteria</taxon>
        <taxon>Pseudomonadati</taxon>
        <taxon>Bacteroidota</taxon>
        <taxon>Bacteroidia</taxon>
        <taxon>Bacteroidales</taxon>
        <taxon>Bacteroidaceae</taxon>
        <taxon>Bacteroides</taxon>
    </lineage>
</organism>
<dbReference type="InterPro" id="IPR000109">
    <property type="entry name" value="POT_fam"/>
</dbReference>
<dbReference type="InterPro" id="IPR036259">
    <property type="entry name" value="MFS_trans_sf"/>
</dbReference>
<sequence>MFEGQPKGLYALALANTGERFGYYTMLAIFTLFLQAKFGYTAAETSTIFGSFLAAVYFMPLVGGILADKCGYGKMVTTGIVVMFVGYLLLAIPTAANLTGKMMMFGSLFLIACGTGLFKGNLQVMVGNLYDSPEYSSKRDTAFSLFYMAINVGALFAPTAATKVTNYILGGAGFTYNAQIPSLAHQFLNGTITPEGNATLSSLQAAQGFTGDMSAFCSTYIEKLSEAYNYGFAVACISLILSMAIYVCCRSMFKHADYNSKQAKAVNNYNEPELTPAQTKERIVALLLVFAVVIFFWMAFHQNGLTMTFFARDYTTQSVTGLDRIGFDVWNLVLLIIVVYGAFSLFQSKTGRGKAIAGVAVLASLGILIWSYSSMDPTVEILPQIFQQFNPFFVVALTPVSLAVFGYLARRKKEPSAPRKIGIGMVIAACGFLILAIGSLGLPTPKEVEAAGINPDVLVSPNWLISTYLVLTFAELLLSPMGISFVSKVAPPKYKGMMMGGWFVATAIGNYLVAIIGYLWGGMQLWMVWSVLIVCCLLSALFIFSIMKKLEKVA</sequence>
<evidence type="ECO:0000313" key="11">
    <source>
        <dbReference type="EMBL" id="KAA5462792.1"/>
    </source>
</evidence>
<dbReference type="InterPro" id="IPR050171">
    <property type="entry name" value="MFS_Transporters"/>
</dbReference>
<evidence type="ECO:0000313" key="10">
    <source>
        <dbReference type="EMBL" id="CUQ50236.1"/>
    </source>
</evidence>